<dbReference type="Gene3D" id="1.10.4100.10">
    <property type="entry name" value="2-methylcitrate dehydratase PrpD"/>
    <property type="match status" value="1"/>
</dbReference>
<evidence type="ECO:0000259" key="3">
    <source>
        <dbReference type="Pfam" id="PF03972"/>
    </source>
</evidence>
<gene>
    <name evidence="5" type="ORF">EJ913_11085</name>
</gene>
<feature type="domain" description="MmgE/PrpD C-terminal" evidence="4">
    <location>
        <begin position="272"/>
        <end position="392"/>
    </location>
</feature>
<comment type="similarity">
    <text evidence="1">Belongs to the PrpD family.</text>
</comment>
<dbReference type="Proteomes" id="UP000280346">
    <property type="component" value="Unassembled WGS sequence"/>
</dbReference>
<dbReference type="InterPro" id="IPR036148">
    <property type="entry name" value="MmgE/PrpD_sf"/>
</dbReference>
<dbReference type="InterPro" id="IPR005656">
    <property type="entry name" value="MmgE_PrpD"/>
</dbReference>
<accession>A0A433JA17</accession>
<evidence type="ECO:0000259" key="4">
    <source>
        <dbReference type="Pfam" id="PF19305"/>
    </source>
</evidence>
<dbReference type="InterPro" id="IPR045337">
    <property type="entry name" value="MmgE_PrpD_C"/>
</dbReference>
<feature type="transmembrane region" description="Helical" evidence="2">
    <location>
        <begin position="320"/>
        <end position="339"/>
    </location>
</feature>
<sequence>MTAPDTLASAIARFVAGLTLDGLPPDVVEKARVCLLNGYGIALGGHDTPYAPVARAAALALHGERHDGATMLGDGRLTSVPGAALAGSALFHGRAQEDTCGAAHIGAILIPLLTAMVEAGEGPVERLLPALVAGYEAGGLLETAYSPLTTPAGLRASPLYGTVAAAAAAAYLLDLPEDRIAAALANAASFTGGLLQSFDDGTDEWRYQVGVAAVNGLTAAQLAANGSVSAPRAFEGRTGFVRAFARTGCDVAALSAKLGTVWSIRRVTFKPYPVCAFNQTPVTAALALRDELAGRAVRAVTVRMNPFETGYAGMDFKGPFASISGTLMSIPFCIALTLLRGVPTMRTMTRYDDAAVNALVTRVDLIADKSVARLCCAIEATLEDGTVLTRRQDMTTDDFSFSWDEVAALVRRIGGETGVPAEAYDRIEGFARALPRADIAEPLAAFACLPKAAR</sequence>
<dbReference type="InterPro" id="IPR045336">
    <property type="entry name" value="MmgE_PrpD_N"/>
</dbReference>
<evidence type="ECO:0000313" key="5">
    <source>
        <dbReference type="EMBL" id="RUQ72100.1"/>
    </source>
</evidence>
<organism evidence="5 6">
    <name type="scientific">Azospirillum doebereinerae</name>
    <dbReference type="NCBI Taxonomy" id="92933"/>
    <lineage>
        <taxon>Bacteria</taxon>
        <taxon>Pseudomonadati</taxon>
        <taxon>Pseudomonadota</taxon>
        <taxon>Alphaproteobacteria</taxon>
        <taxon>Rhodospirillales</taxon>
        <taxon>Azospirillaceae</taxon>
        <taxon>Azospirillum</taxon>
    </lineage>
</organism>
<dbReference type="RefSeq" id="WP_126997725.1">
    <property type="nucleotide sequence ID" value="NZ_JBNPXW010000005.1"/>
</dbReference>
<reference evidence="5 6" key="1">
    <citation type="submission" date="2018-12" db="EMBL/GenBank/DDBJ databases">
        <authorList>
            <person name="Yang Y."/>
        </authorList>
    </citation>
    <scope>NUCLEOTIDE SEQUENCE [LARGE SCALE GENOMIC DNA]</scope>
    <source>
        <strain evidence="5 6">GSF71</strain>
    </source>
</reference>
<dbReference type="EMBL" id="RZIJ01000007">
    <property type="protein sequence ID" value="RUQ72100.1"/>
    <property type="molecule type" value="Genomic_DNA"/>
</dbReference>
<dbReference type="PANTHER" id="PTHR16943">
    <property type="entry name" value="2-METHYLCITRATE DEHYDRATASE-RELATED"/>
    <property type="match status" value="1"/>
</dbReference>
<keyword evidence="6" id="KW-1185">Reference proteome</keyword>
<dbReference type="PANTHER" id="PTHR16943:SF8">
    <property type="entry name" value="2-METHYLCITRATE DEHYDRATASE"/>
    <property type="match status" value="1"/>
</dbReference>
<dbReference type="Pfam" id="PF19305">
    <property type="entry name" value="MmgE_PrpD_C"/>
    <property type="match status" value="1"/>
</dbReference>
<proteinExistence type="inferred from homology"/>
<evidence type="ECO:0000256" key="1">
    <source>
        <dbReference type="ARBA" id="ARBA00006174"/>
    </source>
</evidence>
<protein>
    <submittedName>
        <fullName evidence="5">MmgE/PrpD family protein 4</fullName>
    </submittedName>
</protein>
<dbReference type="Pfam" id="PF03972">
    <property type="entry name" value="MmgE_PrpD_N"/>
    <property type="match status" value="1"/>
</dbReference>
<dbReference type="SUPFAM" id="SSF103378">
    <property type="entry name" value="2-methylcitrate dehydratase PrpD"/>
    <property type="match status" value="1"/>
</dbReference>
<dbReference type="AlphaFoldDB" id="A0A433JA17"/>
<dbReference type="GO" id="GO:0016829">
    <property type="term" value="F:lyase activity"/>
    <property type="evidence" value="ECO:0007669"/>
    <property type="project" value="InterPro"/>
</dbReference>
<feature type="domain" description="MmgE/PrpD N-terminal" evidence="3">
    <location>
        <begin position="10"/>
        <end position="246"/>
    </location>
</feature>
<evidence type="ECO:0000313" key="6">
    <source>
        <dbReference type="Proteomes" id="UP000280346"/>
    </source>
</evidence>
<dbReference type="InterPro" id="IPR042183">
    <property type="entry name" value="MmgE/PrpD_sf_1"/>
</dbReference>
<name>A0A433JA17_9PROT</name>
<comment type="caution">
    <text evidence="5">The sequence shown here is derived from an EMBL/GenBank/DDBJ whole genome shotgun (WGS) entry which is preliminary data.</text>
</comment>
<keyword evidence="2" id="KW-0472">Membrane</keyword>
<keyword evidence="2" id="KW-0812">Transmembrane</keyword>
<dbReference type="OrthoDB" id="5415580at2"/>
<evidence type="ECO:0000256" key="2">
    <source>
        <dbReference type="SAM" id="Phobius"/>
    </source>
</evidence>
<keyword evidence="2" id="KW-1133">Transmembrane helix</keyword>